<evidence type="ECO:0000256" key="1">
    <source>
        <dbReference type="ARBA" id="ARBA00023015"/>
    </source>
</evidence>
<dbReference type="InterPro" id="IPR018060">
    <property type="entry name" value="HTH_AraC"/>
</dbReference>
<dbReference type="GO" id="GO:0043565">
    <property type="term" value="F:sequence-specific DNA binding"/>
    <property type="evidence" value="ECO:0007669"/>
    <property type="project" value="InterPro"/>
</dbReference>
<reference evidence="5 6" key="1">
    <citation type="submission" date="2020-07" db="EMBL/GenBank/DDBJ databases">
        <title>Novel species isolated from subtropical streams in China.</title>
        <authorList>
            <person name="Lu H."/>
        </authorList>
    </citation>
    <scope>NUCLEOTIDE SEQUENCE [LARGE SCALE GENOMIC DNA]</scope>
    <source>
        <strain evidence="5 6">FT3S</strain>
    </source>
</reference>
<accession>A0A7W2EL33</accession>
<organism evidence="5 6">
    <name type="scientific">Rugamonas fusca</name>
    <dbReference type="NCBI Taxonomy" id="2758568"/>
    <lineage>
        <taxon>Bacteria</taxon>
        <taxon>Pseudomonadati</taxon>
        <taxon>Pseudomonadota</taxon>
        <taxon>Betaproteobacteria</taxon>
        <taxon>Burkholderiales</taxon>
        <taxon>Oxalobacteraceae</taxon>
        <taxon>Telluria group</taxon>
        <taxon>Rugamonas</taxon>
    </lineage>
</organism>
<dbReference type="InterPro" id="IPR018062">
    <property type="entry name" value="HTH_AraC-typ_CS"/>
</dbReference>
<keyword evidence="2" id="KW-0238">DNA-binding</keyword>
<dbReference type="SMART" id="SM00342">
    <property type="entry name" value="HTH_ARAC"/>
    <property type="match status" value="1"/>
</dbReference>
<keyword evidence="6" id="KW-1185">Reference proteome</keyword>
<dbReference type="PROSITE" id="PS01124">
    <property type="entry name" value="HTH_ARAC_FAMILY_2"/>
    <property type="match status" value="1"/>
</dbReference>
<evidence type="ECO:0000313" key="6">
    <source>
        <dbReference type="Proteomes" id="UP000566711"/>
    </source>
</evidence>
<dbReference type="InterPro" id="IPR009057">
    <property type="entry name" value="Homeodomain-like_sf"/>
</dbReference>
<dbReference type="Gene3D" id="1.10.10.60">
    <property type="entry name" value="Homeodomain-like"/>
    <property type="match status" value="1"/>
</dbReference>
<comment type="caution">
    <text evidence="5">The sequence shown here is derived from an EMBL/GenBank/DDBJ whole genome shotgun (WGS) entry which is preliminary data.</text>
</comment>
<keyword evidence="1" id="KW-0805">Transcription regulation</keyword>
<dbReference type="SUPFAM" id="SSF46689">
    <property type="entry name" value="Homeodomain-like"/>
    <property type="match status" value="2"/>
</dbReference>
<evidence type="ECO:0000256" key="3">
    <source>
        <dbReference type="ARBA" id="ARBA00023163"/>
    </source>
</evidence>
<feature type="domain" description="HTH araC/xylS-type" evidence="4">
    <location>
        <begin position="186"/>
        <end position="284"/>
    </location>
</feature>
<gene>
    <name evidence="5" type="ORF">H3H36_20555</name>
</gene>
<sequence>MEAPVWLRIRKELGHSPILEGDIGGDTPLHVERFLYQANERTVAAPGSTVLVAQFGGARVREGDGAAWRSVSLPKQSLLVGADTATHWQYAGTIDFAVFYFVGSGAGLQQSLDLLAASHGAPLPFNDQLVSAAALQLVNELQKGPLADRGFMERLAPIMLEQTLRALTAPGISGISPRHVHFFRLQAVLNHIHAHVAEELPTPALARIADVSLAHFKRIFEDAMGMPPHRYIMHIRLELARRLLTVSSMPLARIAQECGFSSQSHLTASFRAAHAVTPARYRVALAAAGSAPIVGAGAGEPFRDFERPRGVSQSEVANP</sequence>
<proteinExistence type="predicted"/>
<dbReference type="PANTHER" id="PTHR46796:SF6">
    <property type="entry name" value="ARAC SUBFAMILY"/>
    <property type="match status" value="1"/>
</dbReference>
<evidence type="ECO:0000256" key="2">
    <source>
        <dbReference type="ARBA" id="ARBA00023125"/>
    </source>
</evidence>
<name>A0A7W2EL33_9BURK</name>
<evidence type="ECO:0000259" key="4">
    <source>
        <dbReference type="PROSITE" id="PS01124"/>
    </source>
</evidence>
<protein>
    <submittedName>
        <fullName evidence="5">Helix-turn-helix transcriptional regulator</fullName>
    </submittedName>
</protein>
<dbReference type="AlphaFoldDB" id="A0A7W2EL33"/>
<evidence type="ECO:0000313" key="5">
    <source>
        <dbReference type="EMBL" id="MBA5607750.1"/>
    </source>
</evidence>
<dbReference type="PROSITE" id="PS00041">
    <property type="entry name" value="HTH_ARAC_FAMILY_1"/>
    <property type="match status" value="1"/>
</dbReference>
<dbReference type="Pfam" id="PF12833">
    <property type="entry name" value="HTH_18"/>
    <property type="match status" value="1"/>
</dbReference>
<dbReference type="InterPro" id="IPR050204">
    <property type="entry name" value="AraC_XylS_family_regulators"/>
</dbReference>
<dbReference type="Proteomes" id="UP000566711">
    <property type="component" value="Unassembled WGS sequence"/>
</dbReference>
<dbReference type="GO" id="GO:0003700">
    <property type="term" value="F:DNA-binding transcription factor activity"/>
    <property type="evidence" value="ECO:0007669"/>
    <property type="project" value="InterPro"/>
</dbReference>
<keyword evidence="3" id="KW-0804">Transcription</keyword>
<dbReference type="EMBL" id="JACEZS010000021">
    <property type="protein sequence ID" value="MBA5607750.1"/>
    <property type="molecule type" value="Genomic_DNA"/>
</dbReference>
<dbReference type="PANTHER" id="PTHR46796">
    <property type="entry name" value="HTH-TYPE TRANSCRIPTIONAL ACTIVATOR RHAS-RELATED"/>
    <property type="match status" value="1"/>
</dbReference>